<dbReference type="Gene3D" id="2.70.70.10">
    <property type="entry name" value="Glucose Permease (Domain IIA)"/>
    <property type="match status" value="1"/>
</dbReference>
<evidence type="ECO:0000259" key="1">
    <source>
        <dbReference type="Pfam" id="PF01551"/>
    </source>
</evidence>
<evidence type="ECO:0000313" key="5">
    <source>
        <dbReference type="Proteomes" id="UP000674938"/>
    </source>
</evidence>
<name>A0A940PC24_9ENTE</name>
<organism evidence="4 5">
    <name type="scientific">Vagococcus allomyrinae</name>
    <dbReference type="NCBI Taxonomy" id="2794353"/>
    <lineage>
        <taxon>Bacteria</taxon>
        <taxon>Bacillati</taxon>
        <taxon>Bacillota</taxon>
        <taxon>Bacilli</taxon>
        <taxon>Lactobacillales</taxon>
        <taxon>Enterococcaceae</taxon>
        <taxon>Vagococcus</taxon>
    </lineage>
</organism>
<comment type="caution">
    <text evidence="4">The sequence shown here is derived from an EMBL/GenBank/DDBJ whole genome shotgun (WGS) entry which is preliminary data.</text>
</comment>
<feature type="domain" description="Phage tail lysozyme" evidence="3">
    <location>
        <begin position="621"/>
        <end position="771"/>
    </location>
</feature>
<dbReference type="InterPro" id="IPR041219">
    <property type="entry name" value="Phage_lysozyme2"/>
</dbReference>
<dbReference type="CDD" id="cd12797">
    <property type="entry name" value="M23_peptidase"/>
    <property type="match status" value="1"/>
</dbReference>
<dbReference type="InterPro" id="IPR007119">
    <property type="entry name" value="Phage_tail_spike_N"/>
</dbReference>
<sequence length="918" mass="101821">MSNVYFFNDAQRLMKVVSEQALTEVIQEQEITTAKSELLNDTLSVVVDYHDELKEAAYMAVRELDLSFYMYRIYHSSDSGDQLTFTGVGFAPDELAGYVVENLQVKERSVKSVAQLLVKGTDWTVGYVDDRLAAVSGEFSYLSIKEALKQLQALGCEIVFKCQLEGRGISRKWMDIYQQIGEVSNTRFTYGEKALSIIREQDRSQIYTSLIGRGKSQDVGDGQGKKLDFKEVEWKKSRGNPLNKPKGQQWLELPEMTAAYGIPMSDGSMGKREKVVIFDNEDNPEKLLERTYEELVACSRPLVQFKTTTLSGDAIGNWVTVHRADRGYHYETRVFKVKKDRLTGKSEAGLGDNMTKSASRNTATIHHELKALDERKMTFQESEDIAKWQSDVVRGAKGGSIIMMNPSDTGESDSRVPNQMVWMNGPSLDASDNFLVANSQGIGFIEGPFDMTDFKPAWSIDGAFNANYIKAGVLRAIDIIGVTITGSTITTDGDNHKVRLKNGMLSILNDDNEVIGSLFASYSSATGKANGVALQQGKNEILSLNTSNLNDGGSTYVIQIPKESNSNKPLINSRGKWQHDGDLNINGRLTLNGQEVTPGGSGGNNNWDGQYPPEVTTAIDKRAWEIWITAINQGHTKESTAGMMGNIQRETGDMSPTANERPGVPGYGYGLVQWTDSTKTYTGRDYMIGLMDQAQIKDKPDTIQGQMKLIDWHAKNGQWIPTGEFPQTWAMFKQMTNIDSATMAFLKNFERAGVEASGERVQNAYGWYNKFKELKPPVMGTAFKPPISGPITVTSEFGWRVSPRPPHVDELHNGIDLVNGNPNTPIYAAMAGEVVVAGNYPDWYGLYIVMKHPNGKYTGYAHNSSLNVKIGQQVAQGQQIAVMGTTGPSTGEHCHFQIMNDVWPSNEGFENPRPYILE</sequence>
<accession>A0A940PC24</accession>
<evidence type="ECO:0000259" key="3">
    <source>
        <dbReference type="Pfam" id="PF18013"/>
    </source>
</evidence>
<dbReference type="SUPFAM" id="SSF51261">
    <property type="entry name" value="Duplicated hybrid motif"/>
    <property type="match status" value="1"/>
</dbReference>
<dbReference type="Gene3D" id="1.10.530.10">
    <property type="match status" value="1"/>
</dbReference>
<dbReference type="Pfam" id="PF18013">
    <property type="entry name" value="Phage_lysozyme2"/>
    <property type="match status" value="1"/>
</dbReference>
<feature type="domain" description="M23ase beta-sheet core" evidence="1">
    <location>
        <begin position="811"/>
        <end position="903"/>
    </location>
</feature>
<keyword evidence="5" id="KW-1185">Reference proteome</keyword>
<evidence type="ECO:0000259" key="2">
    <source>
        <dbReference type="Pfam" id="PF06605"/>
    </source>
</evidence>
<dbReference type="Pfam" id="PF06605">
    <property type="entry name" value="Prophage_tail"/>
    <property type="match status" value="1"/>
</dbReference>
<dbReference type="Proteomes" id="UP000674938">
    <property type="component" value="Unassembled WGS sequence"/>
</dbReference>
<protein>
    <submittedName>
        <fullName evidence="4">Peptidoglycan DD-metalloendopeptidase family protein</fullName>
    </submittedName>
</protein>
<dbReference type="Pfam" id="PF01551">
    <property type="entry name" value="Peptidase_M23"/>
    <property type="match status" value="1"/>
</dbReference>
<feature type="domain" description="Tail spike" evidence="2">
    <location>
        <begin position="104"/>
        <end position="343"/>
    </location>
</feature>
<dbReference type="PANTHER" id="PTHR21666:SF270">
    <property type="entry name" value="MUREIN HYDROLASE ACTIVATOR ENVC"/>
    <property type="match status" value="1"/>
</dbReference>
<proteinExistence type="predicted"/>
<evidence type="ECO:0000313" key="4">
    <source>
        <dbReference type="EMBL" id="MBP1041253.1"/>
    </source>
</evidence>
<gene>
    <name evidence="4" type="ORF">I6N95_09565</name>
</gene>
<dbReference type="InterPro" id="IPR010572">
    <property type="entry name" value="Tail_dom"/>
</dbReference>
<dbReference type="InterPro" id="IPR050570">
    <property type="entry name" value="Cell_wall_metabolism_enzyme"/>
</dbReference>
<dbReference type="AlphaFoldDB" id="A0A940PC24"/>
<dbReference type="NCBIfam" id="TIGR01665">
    <property type="entry name" value="put_anti_recept"/>
    <property type="match status" value="1"/>
</dbReference>
<reference evidence="4" key="1">
    <citation type="submission" date="2020-12" db="EMBL/GenBank/DDBJ databases">
        <title>Vagococcus allomyrinae sp. nov. and Enterococcus lavae sp. nov., isolated from the larvae of Allomyrina dichotoma.</title>
        <authorList>
            <person name="Lee S.D."/>
        </authorList>
    </citation>
    <scope>NUCLEOTIDE SEQUENCE</scope>
    <source>
        <strain evidence="4">BWB3-3</strain>
    </source>
</reference>
<dbReference type="EMBL" id="JAEEGA010000005">
    <property type="protein sequence ID" value="MBP1041253.1"/>
    <property type="molecule type" value="Genomic_DNA"/>
</dbReference>
<dbReference type="InterPro" id="IPR011055">
    <property type="entry name" value="Dup_hybrid_motif"/>
</dbReference>
<dbReference type="PANTHER" id="PTHR21666">
    <property type="entry name" value="PEPTIDASE-RELATED"/>
    <property type="match status" value="1"/>
</dbReference>
<dbReference type="InterPro" id="IPR016047">
    <property type="entry name" value="M23ase_b-sheet_dom"/>
</dbReference>
<dbReference type="GO" id="GO:0004222">
    <property type="term" value="F:metalloendopeptidase activity"/>
    <property type="evidence" value="ECO:0007669"/>
    <property type="project" value="TreeGrafter"/>
</dbReference>
<dbReference type="RefSeq" id="WP_209527022.1">
    <property type="nucleotide sequence ID" value="NZ_JAEEGA010000005.1"/>
</dbReference>